<dbReference type="EMBL" id="CAJNOL010000339">
    <property type="protein sequence ID" value="CAF1015700.1"/>
    <property type="molecule type" value="Genomic_DNA"/>
</dbReference>
<accession>A0A813VT33</accession>
<dbReference type="EMBL" id="CAJNOH010000079">
    <property type="protein sequence ID" value="CAF0847754.1"/>
    <property type="molecule type" value="Genomic_DNA"/>
</dbReference>
<sequence>MTTIANKLREITKRLQHLTVWRPNERDPFFELDRWRIDAHTTIEQLFNRKRQQIEQLIERHEREFMRQLARQHSLLNNLRKRLIPQKEITTRNSTQNDISILTDLKKIENEIDTRLGRGEIFIEITPLNLEDSVMVSLKTYLSTTSSIYSKEISTINQPKKPKHRSPDEASAAFNKWLEVKHKEETSVQKELENTKQKKQKDEEYRLMKKQNNQQAYEQWLHEKKAQTASMKKKLNITDSDIHQKINEA</sequence>
<evidence type="ECO:0000256" key="1">
    <source>
        <dbReference type="SAM" id="Coils"/>
    </source>
</evidence>
<protein>
    <submittedName>
        <fullName evidence="3">Uncharacterized protein</fullName>
    </submittedName>
</protein>
<organism evidence="3 6">
    <name type="scientific">Rotaria sordida</name>
    <dbReference type="NCBI Taxonomy" id="392033"/>
    <lineage>
        <taxon>Eukaryota</taxon>
        <taxon>Metazoa</taxon>
        <taxon>Spiralia</taxon>
        <taxon>Gnathifera</taxon>
        <taxon>Rotifera</taxon>
        <taxon>Eurotatoria</taxon>
        <taxon>Bdelloidea</taxon>
        <taxon>Philodinida</taxon>
        <taxon>Philodinidae</taxon>
        <taxon>Rotaria</taxon>
    </lineage>
</organism>
<gene>
    <name evidence="4" type="ORF">JXQ802_LOCUS14808</name>
    <name evidence="5" type="ORF">JXQ802_LOCUS14895</name>
    <name evidence="3" type="ORF">PYM288_LOCUS6904</name>
</gene>
<evidence type="ECO:0000313" key="4">
    <source>
        <dbReference type="EMBL" id="CAF1013867.1"/>
    </source>
</evidence>
<proteinExistence type="predicted"/>
<evidence type="ECO:0000256" key="2">
    <source>
        <dbReference type="SAM" id="MobiDB-lite"/>
    </source>
</evidence>
<evidence type="ECO:0000313" key="3">
    <source>
        <dbReference type="EMBL" id="CAF0847754.1"/>
    </source>
</evidence>
<comment type="caution">
    <text evidence="3">The sequence shown here is derived from an EMBL/GenBank/DDBJ whole genome shotgun (WGS) entry which is preliminary data.</text>
</comment>
<dbReference type="EMBL" id="CAJNOL010000336">
    <property type="protein sequence ID" value="CAF1013867.1"/>
    <property type="molecule type" value="Genomic_DNA"/>
</dbReference>
<feature type="coiled-coil region" evidence="1">
    <location>
        <begin position="44"/>
        <end position="71"/>
    </location>
</feature>
<dbReference type="AlphaFoldDB" id="A0A813VT33"/>
<dbReference type="Proteomes" id="UP000663870">
    <property type="component" value="Unassembled WGS sequence"/>
</dbReference>
<evidence type="ECO:0000313" key="7">
    <source>
        <dbReference type="Proteomes" id="UP000663870"/>
    </source>
</evidence>
<dbReference type="Proteomes" id="UP000663854">
    <property type="component" value="Unassembled WGS sequence"/>
</dbReference>
<feature type="region of interest" description="Disordered" evidence="2">
    <location>
        <begin position="188"/>
        <end position="216"/>
    </location>
</feature>
<keyword evidence="7" id="KW-1185">Reference proteome</keyword>
<evidence type="ECO:0000313" key="6">
    <source>
        <dbReference type="Proteomes" id="UP000663854"/>
    </source>
</evidence>
<name>A0A813VT33_9BILA</name>
<evidence type="ECO:0000313" key="5">
    <source>
        <dbReference type="EMBL" id="CAF1015700.1"/>
    </source>
</evidence>
<keyword evidence="1" id="KW-0175">Coiled coil</keyword>
<reference evidence="3" key="1">
    <citation type="submission" date="2021-02" db="EMBL/GenBank/DDBJ databases">
        <authorList>
            <person name="Nowell W R."/>
        </authorList>
    </citation>
    <scope>NUCLEOTIDE SEQUENCE</scope>
</reference>
<feature type="compositionally biased region" description="Basic and acidic residues" evidence="2">
    <location>
        <begin position="188"/>
        <end position="207"/>
    </location>
</feature>